<gene>
    <name evidence="8" type="ORF">CWI80_08545</name>
</gene>
<dbReference type="InterPro" id="IPR035681">
    <property type="entry name" value="ComA-like_MBL"/>
</dbReference>
<keyword evidence="5 6" id="KW-0472">Membrane</keyword>
<dbReference type="EMBL" id="PIQE01000002">
    <property type="protein sequence ID" value="RUO72585.1"/>
    <property type="molecule type" value="Genomic_DNA"/>
</dbReference>
<feature type="transmembrane region" description="Helical" evidence="6">
    <location>
        <begin position="279"/>
        <end position="303"/>
    </location>
</feature>
<keyword evidence="4 6" id="KW-1133">Transmembrane helix</keyword>
<dbReference type="Pfam" id="PF00753">
    <property type="entry name" value="Lactamase_B"/>
    <property type="match status" value="1"/>
</dbReference>
<evidence type="ECO:0000259" key="7">
    <source>
        <dbReference type="SMART" id="SM00849"/>
    </source>
</evidence>
<dbReference type="GO" id="GO:0030420">
    <property type="term" value="P:establishment of competence for transformation"/>
    <property type="evidence" value="ECO:0007669"/>
    <property type="project" value="InterPro"/>
</dbReference>
<name>A0A432Z3Z5_9GAMM</name>
<dbReference type="InterPro" id="IPR004477">
    <property type="entry name" value="ComEC_N"/>
</dbReference>
<keyword evidence="2" id="KW-1003">Cell membrane</keyword>
<keyword evidence="3 6" id="KW-0812">Transmembrane</keyword>
<feature type="transmembrane region" description="Helical" evidence="6">
    <location>
        <begin position="232"/>
        <end position="258"/>
    </location>
</feature>
<feature type="transmembrane region" description="Helical" evidence="6">
    <location>
        <begin position="377"/>
        <end position="396"/>
    </location>
</feature>
<evidence type="ECO:0000256" key="6">
    <source>
        <dbReference type="SAM" id="Phobius"/>
    </source>
</evidence>
<dbReference type="NCBIfam" id="TIGR00361">
    <property type="entry name" value="ComEC_Rec2"/>
    <property type="match status" value="1"/>
</dbReference>
<accession>A0A432Z3Z5</accession>
<dbReference type="Pfam" id="PF13567">
    <property type="entry name" value="DUF4131"/>
    <property type="match status" value="1"/>
</dbReference>
<dbReference type="Gene3D" id="3.60.15.10">
    <property type="entry name" value="Ribonuclease Z/Hydroxyacylglutathione hydrolase-like"/>
    <property type="match status" value="1"/>
</dbReference>
<dbReference type="InterPro" id="IPR025405">
    <property type="entry name" value="DUF4131"/>
</dbReference>
<evidence type="ECO:0000256" key="1">
    <source>
        <dbReference type="ARBA" id="ARBA00004651"/>
    </source>
</evidence>
<evidence type="ECO:0000256" key="4">
    <source>
        <dbReference type="ARBA" id="ARBA00022989"/>
    </source>
</evidence>
<dbReference type="SUPFAM" id="SSF56281">
    <property type="entry name" value="Metallo-hydrolase/oxidoreductase"/>
    <property type="match status" value="1"/>
</dbReference>
<evidence type="ECO:0000256" key="2">
    <source>
        <dbReference type="ARBA" id="ARBA00022475"/>
    </source>
</evidence>
<dbReference type="PANTHER" id="PTHR30619">
    <property type="entry name" value="DNA INTERNALIZATION/COMPETENCE PROTEIN COMEC/REC2"/>
    <property type="match status" value="1"/>
</dbReference>
<evidence type="ECO:0000256" key="5">
    <source>
        <dbReference type="ARBA" id="ARBA00023136"/>
    </source>
</evidence>
<feature type="transmembrane region" description="Helical" evidence="6">
    <location>
        <begin position="27"/>
        <end position="42"/>
    </location>
</feature>
<dbReference type="RefSeq" id="WP_026860234.1">
    <property type="nucleotide sequence ID" value="NZ_PIQE01000002.1"/>
</dbReference>
<dbReference type="GO" id="GO:0005886">
    <property type="term" value="C:plasma membrane"/>
    <property type="evidence" value="ECO:0007669"/>
    <property type="project" value="UniProtKB-SubCell"/>
</dbReference>
<dbReference type="InterPro" id="IPR001279">
    <property type="entry name" value="Metallo-B-lactamas"/>
</dbReference>
<dbReference type="PANTHER" id="PTHR30619:SF1">
    <property type="entry name" value="RECOMBINATION PROTEIN 2"/>
    <property type="match status" value="1"/>
</dbReference>
<feature type="transmembrane region" description="Helical" evidence="6">
    <location>
        <begin position="323"/>
        <end position="356"/>
    </location>
</feature>
<proteinExistence type="predicted"/>
<feature type="transmembrane region" description="Helical" evidence="6">
    <location>
        <begin position="49"/>
        <end position="69"/>
    </location>
</feature>
<dbReference type="InterPro" id="IPR036866">
    <property type="entry name" value="RibonucZ/Hydroxyglut_hydro"/>
</dbReference>
<dbReference type="AlphaFoldDB" id="A0A432Z3Z5"/>
<feature type="transmembrane region" description="Helical" evidence="6">
    <location>
        <begin position="402"/>
        <end position="424"/>
    </location>
</feature>
<comment type="subcellular location">
    <subcellularLocation>
        <location evidence="1">Cell membrane</location>
        <topology evidence="1">Multi-pass membrane protein</topology>
    </subcellularLocation>
</comment>
<reference evidence="9" key="1">
    <citation type="journal article" date="2018" name="Front. Microbiol.">
        <title>Genome-Based Analysis Reveals the Taxonomy and Diversity of the Family Idiomarinaceae.</title>
        <authorList>
            <person name="Liu Y."/>
            <person name="Lai Q."/>
            <person name="Shao Z."/>
        </authorList>
    </citation>
    <scope>NUCLEOTIDE SEQUENCE [LARGE SCALE GENOMIC DNA]</scope>
    <source>
        <strain evidence="9">c121</strain>
    </source>
</reference>
<comment type="caution">
    <text evidence="8">The sequence shown here is derived from an EMBL/GenBank/DDBJ whole genome shotgun (WGS) entry which is preliminary data.</text>
</comment>
<dbReference type="Pfam" id="PF03772">
    <property type="entry name" value="Competence"/>
    <property type="match status" value="1"/>
</dbReference>
<evidence type="ECO:0000313" key="9">
    <source>
        <dbReference type="Proteomes" id="UP000287022"/>
    </source>
</evidence>
<keyword evidence="9" id="KW-1185">Reference proteome</keyword>
<dbReference type="CDD" id="cd07731">
    <property type="entry name" value="ComA-like_MBL-fold"/>
    <property type="match status" value="1"/>
</dbReference>
<dbReference type="STRING" id="1122124.GCA_000423165_01437"/>
<protein>
    <submittedName>
        <fullName evidence="8">DNA internalization-related competence protein ComEC/Rec2</fullName>
    </submittedName>
</protein>
<dbReference type="Proteomes" id="UP000287022">
    <property type="component" value="Unassembled WGS sequence"/>
</dbReference>
<evidence type="ECO:0000256" key="3">
    <source>
        <dbReference type="ARBA" id="ARBA00022692"/>
    </source>
</evidence>
<dbReference type="InterPro" id="IPR004797">
    <property type="entry name" value="Competence_ComEC/Rec2"/>
</dbReference>
<sequence>MDRWLCVFLAGYGLSFAFHHVASLSQLVIFALLAVVCVALSTRTHLRTALLGALLCGILWGAGNAYFAFTTQVRPETQAADVEITLTLTTVVSRANGAWRITGKIHRDPSQPELPAQVRLHWYDPHAIAPQRMPLQGEQWRFVVRLRPPQGTRNQGSGAYHRYLLSAGIDAIGTIRSGHFVAGQASLRQHFVTQLQRATINHPLAGVAQALVVGERQQLSASQWQVVQRTGLAHLLAISGMHLTLVVGFMLAVGWSLAVLSVRQRSRRERHNVWRWLPWLMLPVALLYAWLAGFAIATVRALVMLLVIGLHKQLGWRVSPMRVLLRAVVVVVCLDPFAPLSLGFWLSVGAVATILLMHWRWRRYHGKWALLREWWRFEWLMALLFVPVMAAAFGGVPTAAALTNLVVVPLISFWVLPGCLLAFAAASLGGLAVAELLFDVALSPLTLLWPLLSWLAELPWQWLPAEDLPSWPWLAVLVGMFLAPVRHFWRAVGAAVVVLSYLVHSAVPPRAQLLFHVLDVEQGAALVVERQGHALLIDTGVAWEQGRGMADRVIIPFLQARRLQPEVAFVTHTDRDHQGGVASLQRAYPHVRWWGGETGAPCLAGQYGYWRGVSWQVLHPRDAQARGNRSNNHSCVILIRYGQFQVLVTGDIETAAERRLLAELAPVAATVLVVPHHGSKSSSEGYFIRHVQPSLAVLMRGRHNSYRHPHPDVTARYQKLRIPLLDTAQGGQISIATDGRQWHAAQPFAAENGFWFDADPYKK</sequence>
<organism evidence="8 9">
    <name type="scientific">Pseudidiomarina sediminum</name>
    <dbReference type="NCBI Taxonomy" id="431675"/>
    <lineage>
        <taxon>Bacteria</taxon>
        <taxon>Pseudomonadati</taxon>
        <taxon>Pseudomonadota</taxon>
        <taxon>Gammaproteobacteria</taxon>
        <taxon>Alteromonadales</taxon>
        <taxon>Idiomarinaceae</taxon>
        <taxon>Pseudidiomarina</taxon>
    </lineage>
</organism>
<dbReference type="SMART" id="SM00849">
    <property type="entry name" value="Lactamase_B"/>
    <property type="match status" value="1"/>
</dbReference>
<dbReference type="NCBIfam" id="TIGR00360">
    <property type="entry name" value="ComEC_N-term"/>
    <property type="match status" value="1"/>
</dbReference>
<dbReference type="InterPro" id="IPR052159">
    <property type="entry name" value="Competence_DNA_uptake"/>
</dbReference>
<feature type="domain" description="Metallo-beta-lactamase" evidence="7">
    <location>
        <begin position="522"/>
        <end position="702"/>
    </location>
</feature>
<evidence type="ECO:0000313" key="8">
    <source>
        <dbReference type="EMBL" id="RUO72585.1"/>
    </source>
</evidence>